<dbReference type="InterPro" id="IPR013321">
    <property type="entry name" value="Arc_rbn_hlx_hlx"/>
</dbReference>
<comment type="caution">
    <text evidence="2">The sequence shown here is derived from an EMBL/GenBank/DDBJ whole genome shotgun (WGS) entry which is preliminary data.</text>
</comment>
<reference evidence="2" key="1">
    <citation type="journal article" date="2014" name="Int. J. Syst. Evol. Microbiol.">
        <title>Complete genome sequence of Corynebacterium casei LMG S-19264T (=DSM 44701T), isolated from a smear-ripened cheese.</title>
        <authorList>
            <consortium name="US DOE Joint Genome Institute (JGI-PGF)"/>
            <person name="Walter F."/>
            <person name="Albersmeier A."/>
            <person name="Kalinowski J."/>
            <person name="Ruckert C."/>
        </authorList>
    </citation>
    <scope>NUCLEOTIDE SEQUENCE</scope>
    <source>
        <strain evidence="2">CGMCC 1.15320</strain>
    </source>
</reference>
<dbReference type="InterPro" id="IPR010985">
    <property type="entry name" value="Ribbon_hlx_hlx"/>
</dbReference>
<dbReference type="EMBL" id="BMIF01000020">
    <property type="protein sequence ID" value="GGA81196.1"/>
    <property type="molecule type" value="Genomic_DNA"/>
</dbReference>
<gene>
    <name evidence="2" type="ORF">GCM10011385_39310</name>
</gene>
<evidence type="ECO:0000259" key="1">
    <source>
        <dbReference type="Pfam" id="PF22513"/>
    </source>
</evidence>
<sequence length="84" mass="9225">MASLTIRNIPDEVHRALRVRAAQHGRSVEAELRNILEQSVRPANRMKLGSTLADIGRKLSLTDDEFAALESVRDTSPAPAASFE</sequence>
<organism evidence="2 3">
    <name type="scientific">Nitratireductor aestuarii</name>
    <dbReference type="NCBI Taxonomy" id="1735103"/>
    <lineage>
        <taxon>Bacteria</taxon>
        <taxon>Pseudomonadati</taxon>
        <taxon>Pseudomonadota</taxon>
        <taxon>Alphaproteobacteria</taxon>
        <taxon>Hyphomicrobiales</taxon>
        <taxon>Phyllobacteriaceae</taxon>
        <taxon>Nitratireductor</taxon>
    </lineage>
</organism>
<keyword evidence="3" id="KW-1185">Reference proteome</keyword>
<accession>A0A916S371</accession>
<feature type="domain" description="Antitoxin FitA-like ribbon-helix-helix" evidence="1">
    <location>
        <begin position="2"/>
        <end position="40"/>
    </location>
</feature>
<dbReference type="GO" id="GO:0006355">
    <property type="term" value="P:regulation of DNA-templated transcription"/>
    <property type="evidence" value="ECO:0007669"/>
    <property type="project" value="InterPro"/>
</dbReference>
<dbReference type="Gene3D" id="1.10.1220.10">
    <property type="entry name" value="Met repressor-like"/>
    <property type="match status" value="1"/>
</dbReference>
<dbReference type="SUPFAM" id="SSF47598">
    <property type="entry name" value="Ribbon-helix-helix"/>
    <property type="match status" value="1"/>
</dbReference>
<evidence type="ECO:0000313" key="2">
    <source>
        <dbReference type="EMBL" id="GGA81196.1"/>
    </source>
</evidence>
<name>A0A916S371_9HYPH</name>
<dbReference type="Proteomes" id="UP000636264">
    <property type="component" value="Unassembled WGS sequence"/>
</dbReference>
<protein>
    <recommendedName>
        <fullName evidence="1">Antitoxin FitA-like ribbon-helix-helix domain-containing protein</fullName>
    </recommendedName>
</protein>
<proteinExistence type="predicted"/>
<evidence type="ECO:0000313" key="3">
    <source>
        <dbReference type="Proteomes" id="UP000636264"/>
    </source>
</evidence>
<dbReference type="AlphaFoldDB" id="A0A916S371"/>
<dbReference type="Pfam" id="PF22513">
    <property type="entry name" value="FitA-like_RHH"/>
    <property type="match status" value="1"/>
</dbReference>
<dbReference type="RefSeq" id="WP_188722827.1">
    <property type="nucleotide sequence ID" value="NZ_BMIF01000020.1"/>
</dbReference>
<dbReference type="InterPro" id="IPR053853">
    <property type="entry name" value="FitA-like_RHH"/>
</dbReference>
<reference evidence="2" key="2">
    <citation type="submission" date="2020-09" db="EMBL/GenBank/DDBJ databases">
        <authorList>
            <person name="Sun Q."/>
            <person name="Zhou Y."/>
        </authorList>
    </citation>
    <scope>NUCLEOTIDE SEQUENCE</scope>
    <source>
        <strain evidence="2">CGMCC 1.15320</strain>
    </source>
</reference>